<comment type="caution">
    <text evidence="12">The sequence shown here is derived from an EMBL/GenBank/DDBJ whole genome shotgun (WGS) entry which is preliminary data.</text>
</comment>
<dbReference type="InterPro" id="IPR001841">
    <property type="entry name" value="Znf_RING"/>
</dbReference>
<keyword evidence="3" id="KW-0808">Transferase</keyword>
<keyword evidence="6 9" id="KW-0863">Zinc-finger</keyword>
<comment type="catalytic activity">
    <reaction evidence="1">
        <text>[E2 ubiquitin-conjugating enzyme]-S-ubiquitinyl-L-cysteine + [acceptor protein]-L-lysine = [E2 ubiquitin-conjugating enzyme]-L-cysteine + [acceptor protein]-N(6)-ubiquitinyl-L-lysine.</text>
        <dbReference type="EC" id="2.3.2.31"/>
    </reaction>
</comment>
<dbReference type="Gene3D" id="3.30.40.10">
    <property type="entry name" value="Zinc/RING finger domain, C3HC4 (zinc finger)"/>
    <property type="match status" value="1"/>
</dbReference>
<keyword evidence="14" id="KW-1185">Reference proteome</keyword>
<dbReference type="EC" id="2.3.2.31" evidence="2"/>
<evidence type="ECO:0000259" key="11">
    <source>
        <dbReference type="PROSITE" id="PS51873"/>
    </source>
</evidence>
<protein>
    <recommendedName>
        <fullName evidence="2">RBR-type E3 ubiquitin transferase</fullName>
        <ecNumber evidence="2">2.3.2.31</ecNumber>
    </recommendedName>
</protein>
<dbReference type="PROSITE" id="PS50089">
    <property type="entry name" value="ZF_RING_2"/>
    <property type="match status" value="1"/>
</dbReference>
<evidence type="ECO:0000256" key="3">
    <source>
        <dbReference type="ARBA" id="ARBA00022679"/>
    </source>
</evidence>
<keyword evidence="5" id="KW-0677">Repeat</keyword>
<feature type="domain" description="RING-type" evidence="10">
    <location>
        <begin position="6"/>
        <end position="54"/>
    </location>
</feature>
<evidence type="ECO:0000256" key="5">
    <source>
        <dbReference type="ARBA" id="ARBA00022737"/>
    </source>
</evidence>
<dbReference type="SMART" id="SM00647">
    <property type="entry name" value="IBR"/>
    <property type="match status" value="2"/>
</dbReference>
<name>A0A2Z6QIN7_9GLOM</name>
<evidence type="ECO:0000256" key="9">
    <source>
        <dbReference type="PROSITE-ProRule" id="PRU00175"/>
    </source>
</evidence>
<reference evidence="12 14" key="1">
    <citation type="submission" date="2017-11" db="EMBL/GenBank/DDBJ databases">
        <title>The genome of Rhizophagus clarus HR1 reveals common genetic basis of auxotrophy among arbuscular mycorrhizal fungi.</title>
        <authorList>
            <person name="Kobayashi Y."/>
        </authorList>
    </citation>
    <scope>NUCLEOTIDE SEQUENCE [LARGE SCALE GENOMIC DNA]</scope>
    <source>
        <strain evidence="12 14">HR1</strain>
    </source>
</reference>
<keyword evidence="4" id="KW-0479">Metal-binding</keyword>
<dbReference type="Proteomes" id="UP000615446">
    <property type="component" value="Unassembled WGS sequence"/>
</dbReference>
<evidence type="ECO:0000313" key="12">
    <source>
        <dbReference type="EMBL" id="GBB84601.1"/>
    </source>
</evidence>
<dbReference type="PANTHER" id="PTHR11685">
    <property type="entry name" value="RBR FAMILY RING FINGER AND IBR DOMAIN-CONTAINING"/>
    <property type="match status" value="1"/>
</dbReference>
<evidence type="ECO:0000259" key="10">
    <source>
        <dbReference type="PROSITE" id="PS50089"/>
    </source>
</evidence>
<accession>A0A2Z6QIN7</accession>
<sequence length="206" mass="23919">MLYSECVICCESENRDFRKITTKCSHQAVVCAECVNDYIKSQIDSKKILEISCPTEGCNKIMKRYDVRNFATDDIFNEYDELTYNLVIQEDPDFRWCKSSCGVGQIHMGKDSSPIIVCYNCGAKSCYTHDVTWHEDQTCEEYDENKEQPDPATDEYYSTKTKKCPECSLTIEKNDGCNDMTCYNCRCQFCWVCLHKHPEHLPTCEQ</sequence>
<dbReference type="EMBL" id="BLAL01000266">
    <property type="protein sequence ID" value="GES98292.1"/>
    <property type="molecule type" value="Genomic_DNA"/>
</dbReference>
<dbReference type="GO" id="GO:0008270">
    <property type="term" value="F:zinc ion binding"/>
    <property type="evidence" value="ECO:0007669"/>
    <property type="project" value="UniProtKB-KW"/>
</dbReference>
<dbReference type="Gene3D" id="1.20.120.1750">
    <property type="match status" value="1"/>
</dbReference>
<evidence type="ECO:0000313" key="13">
    <source>
        <dbReference type="EMBL" id="GES98292.1"/>
    </source>
</evidence>
<gene>
    <name evidence="13" type="ORF">RCL2_002484700</name>
    <name evidence="12" type="ORF">RclHR1_11180002</name>
</gene>
<evidence type="ECO:0000256" key="8">
    <source>
        <dbReference type="ARBA" id="ARBA00022833"/>
    </source>
</evidence>
<evidence type="ECO:0000256" key="2">
    <source>
        <dbReference type="ARBA" id="ARBA00012251"/>
    </source>
</evidence>
<dbReference type="OrthoDB" id="1431934at2759"/>
<evidence type="ECO:0000256" key="4">
    <source>
        <dbReference type="ARBA" id="ARBA00022723"/>
    </source>
</evidence>
<dbReference type="InterPro" id="IPR013083">
    <property type="entry name" value="Znf_RING/FYVE/PHD"/>
</dbReference>
<dbReference type="CDD" id="cd20335">
    <property type="entry name" value="BRcat_RBR"/>
    <property type="match status" value="1"/>
</dbReference>
<dbReference type="GO" id="GO:0016567">
    <property type="term" value="P:protein ubiquitination"/>
    <property type="evidence" value="ECO:0007669"/>
    <property type="project" value="InterPro"/>
</dbReference>
<keyword evidence="7" id="KW-0833">Ubl conjugation pathway</keyword>
<proteinExistence type="predicted"/>
<dbReference type="Proteomes" id="UP000247702">
    <property type="component" value="Unassembled WGS sequence"/>
</dbReference>
<evidence type="ECO:0000256" key="7">
    <source>
        <dbReference type="ARBA" id="ARBA00022786"/>
    </source>
</evidence>
<evidence type="ECO:0000313" key="14">
    <source>
        <dbReference type="Proteomes" id="UP000247702"/>
    </source>
</evidence>
<evidence type="ECO:0000256" key="1">
    <source>
        <dbReference type="ARBA" id="ARBA00001798"/>
    </source>
</evidence>
<dbReference type="EMBL" id="BEXD01000134">
    <property type="protein sequence ID" value="GBB84601.1"/>
    <property type="molecule type" value="Genomic_DNA"/>
</dbReference>
<reference evidence="13" key="2">
    <citation type="submission" date="2019-10" db="EMBL/GenBank/DDBJ databases">
        <title>Conservation and host-specific expression of non-tandemly repeated heterogenous ribosome RNA gene in arbuscular mycorrhizal fungi.</title>
        <authorList>
            <person name="Maeda T."/>
            <person name="Kobayashi Y."/>
            <person name="Nakagawa T."/>
            <person name="Ezawa T."/>
            <person name="Yamaguchi K."/>
            <person name="Bino T."/>
            <person name="Nishimoto Y."/>
            <person name="Shigenobu S."/>
            <person name="Kawaguchi M."/>
        </authorList>
    </citation>
    <scope>NUCLEOTIDE SEQUENCE</scope>
    <source>
        <strain evidence="13">HR1</strain>
    </source>
</reference>
<organism evidence="12 14">
    <name type="scientific">Rhizophagus clarus</name>
    <dbReference type="NCBI Taxonomy" id="94130"/>
    <lineage>
        <taxon>Eukaryota</taxon>
        <taxon>Fungi</taxon>
        <taxon>Fungi incertae sedis</taxon>
        <taxon>Mucoromycota</taxon>
        <taxon>Glomeromycotina</taxon>
        <taxon>Glomeromycetes</taxon>
        <taxon>Glomerales</taxon>
        <taxon>Glomeraceae</taxon>
        <taxon>Rhizophagus</taxon>
    </lineage>
</organism>
<dbReference type="Pfam" id="PF22191">
    <property type="entry name" value="IBR_1"/>
    <property type="match status" value="1"/>
</dbReference>
<dbReference type="InterPro" id="IPR044066">
    <property type="entry name" value="TRIAD_supradom"/>
</dbReference>
<dbReference type="SUPFAM" id="SSF57850">
    <property type="entry name" value="RING/U-box"/>
    <property type="match status" value="3"/>
</dbReference>
<feature type="domain" description="RING-type" evidence="11">
    <location>
        <begin position="2"/>
        <end position="206"/>
    </location>
</feature>
<dbReference type="InterPro" id="IPR031127">
    <property type="entry name" value="E3_UB_ligase_RBR"/>
</dbReference>
<dbReference type="Pfam" id="PF01485">
    <property type="entry name" value="IBR"/>
    <property type="match status" value="1"/>
</dbReference>
<dbReference type="AlphaFoldDB" id="A0A2Z6QIN7"/>
<dbReference type="InterPro" id="IPR002867">
    <property type="entry name" value="IBR_dom"/>
</dbReference>
<dbReference type="GO" id="GO:0061630">
    <property type="term" value="F:ubiquitin protein ligase activity"/>
    <property type="evidence" value="ECO:0007669"/>
    <property type="project" value="UniProtKB-EC"/>
</dbReference>
<dbReference type="PROSITE" id="PS51873">
    <property type="entry name" value="TRIAD"/>
    <property type="match status" value="1"/>
</dbReference>
<dbReference type="STRING" id="94130.A0A2Z6QIN7"/>
<evidence type="ECO:0000256" key="6">
    <source>
        <dbReference type="ARBA" id="ARBA00022771"/>
    </source>
</evidence>
<keyword evidence="8" id="KW-0862">Zinc</keyword>